<dbReference type="AlphaFoldDB" id="A0A3G8WJS9"/>
<protein>
    <submittedName>
        <fullName evidence="1">Uncharacterized protein</fullName>
    </submittedName>
</protein>
<gene>
    <name evidence="1" type="ORF">EIH08_02175</name>
</gene>
<name>A0A3G8WJS9_9FLAO</name>
<accession>A0A3G8WJS9</accession>
<evidence type="ECO:0000313" key="2">
    <source>
        <dbReference type="Proteomes" id="UP000282297"/>
    </source>
</evidence>
<dbReference type="EMBL" id="CP034171">
    <property type="protein sequence ID" value="AZI19687.1"/>
    <property type="molecule type" value="Genomic_DNA"/>
</dbReference>
<reference evidence="2" key="1">
    <citation type="submission" date="2018-11" db="EMBL/GenBank/DDBJ databases">
        <title>Proposal to divide the Flavobacteriaceae and reorganize its genera based on Amino Acid Identity values calculated from whole genome sequences.</title>
        <authorList>
            <person name="Nicholson A.C."/>
            <person name="Gulvik C.A."/>
            <person name="Whitney A.M."/>
            <person name="Humrighouse B.W."/>
            <person name="Bell M."/>
            <person name="Holmes B."/>
            <person name="Steigerwalt A.B."/>
            <person name="Villarma A."/>
            <person name="Sheth M."/>
            <person name="Batra D."/>
            <person name="Pryor J."/>
            <person name="Bernardet J.-F."/>
            <person name="Hugo C."/>
            <person name="Kampfer P."/>
            <person name="Newman J.D."/>
            <person name="McQuiston J.R."/>
        </authorList>
    </citation>
    <scope>NUCLEOTIDE SEQUENCE [LARGE SCALE GENOMIC DNA]</scope>
    <source>
        <strain evidence="2">H4753</strain>
    </source>
</reference>
<proteinExistence type="predicted"/>
<evidence type="ECO:0000313" key="1">
    <source>
        <dbReference type="EMBL" id="AZI19687.1"/>
    </source>
</evidence>
<sequence>MKNNFNFFLLLFGMLAFRSRKLNFDEIRKNVNDSNFPYYYEKRVVKLPFSPLSGDSPEVEYLYYRKY</sequence>
<dbReference type="RefSeq" id="WP_124783937.1">
    <property type="nucleotide sequence ID" value="NZ_CP034171.1"/>
</dbReference>
<organism evidence="1 2">
    <name type="scientific">Chryseobacterium taklimakanense</name>
    <dbReference type="NCBI Taxonomy" id="536441"/>
    <lineage>
        <taxon>Bacteria</taxon>
        <taxon>Pseudomonadati</taxon>
        <taxon>Bacteroidota</taxon>
        <taxon>Flavobacteriia</taxon>
        <taxon>Flavobacteriales</taxon>
        <taxon>Weeksellaceae</taxon>
        <taxon>Chryseobacterium group</taxon>
        <taxon>Chryseobacterium</taxon>
    </lineage>
</organism>
<dbReference type="Proteomes" id="UP000282297">
    <property type="component" value="Chromosome"/>
</dbReference>